<sequence>MLKLNNSFDNHKKRKQINDIFGGEGIKRNKNDVLLECNSSISIWNSSLNDSENDYCENHVERENKSFKSIDTVGEKDIKNLEFEDPINNYKNDELLIYPGLKMLVEIGSIIEDIFQPLKEVEKTIDMKERFARQAFYSITCEKKFENTNELAQQQFQVLKTFIEIINQTYDMNSYTIIDFKEICQHNNIDVKFNIVINLGKFIKTIDLKTSHFCPGERCILTFYFMDIKDEKCSKTEKIGYISVCYFEDDNTEVDKLSIDINFSFDTWSSFTTSDELLTISKNATTIEFSLCSIDKLSYNDPRELKESLDKAIRTPTGRILANMLLNNPPELDKEKEYLIDKNLEIKSEIKLNDKQEHVVRNSLTNIPILFVKSPPGTGKTFTAATIVNNDPTKHTFFIAESNQACNSFSNIVNNLNSTNLKPLRLLSKNIEIKKGKDFYYEEENIINETMKNIENKLSFKDKEIVNRYNELNEKWKDIKWRLSQDHETLKNHISKMIKITKKYEEIFFKIYKCNLIIMTADYTKKIFQSRSYNKFKPQRIIIDEASQMCLVKFLELFLLYPNAQYIFFGDEKQLPPFVPYNHDYDTKLTNSILTDSIMNVALKTNYSMNLELDSSYRMHPFILKFVSKFFYNNLLKCGIDSDKRSLITKNFINLKIPILFINTLGTSSEVGNKHSLINDGEVEVVIKLLTYLKEKNIPPNNITIISMYRSQVENIIEKLDDNYTPQICTVDSFQGSENEIIIVCTTKADISKNSYASSFLKDENRINVAFSRAKSGLFILGDRYCLSEPSIWNSIIRYLIQRKQFCHCEKMKLFFS</sequence>
<dbReference type="WBParaSite" id="SSTP_0000365200.1">
    <property type="protein sequence ID" value="SSTP_0000365200.1"/>
    <property type="gene ID" value="SSTP_0000365200"/>
</dbReference>
<organism evidence="8">
    <name type="scientific">Strongyloides stercoralis</name>
    <name type="common">Threadworm</name>
    <dbReference type="NCBI Taxonomy" id="6248"/>
    <lineage>
        <taxon>Eukaryota</taxon>
        <taxon>Metazoa</taxon>
        <taxon>Ecdysozoa</taxon>
        <taxon>Nematoda</taxon>
        <taxon>Chromadorea</taxon>
        <taxon>Rhabditida</taxon>
        <taxon>Tylenchina</taxon>
        <taxon>Panagrolaimomorpha</taxon>
        <taxon>Strongyloidoidea</taxon>
        <taxon>Strongyloididae</taxon>
        <taxon>Strongyloides</taxon>
    </lineage>
</organism>
<reference evidence="8" key="1">
    <citation type="submission" date="2015-08" db="UniProtKB">
        <authorList>
            <consortium name="WormBaseParasite"/>
        </authorList>
    </citation>
    <scope>IDENTIFICATION</scope>
</reference>
<evidence type="ECO:0000259" key="6">
    <source>
        <dbReference type="Pfam" id="PF13086"/>
    </source>
</evidence>
<keyword evidence="3" id="KW-0378">Hydrolase</keyword>
<evidence type="ECO:0000256" key="2">
    <source>
        <dbReference type="ARBA" id="ARBA00022741"/>
    </source>
</evidence>
<keyword evidence="2" id="KW-0547">Nucleotide-binding</keyword>
<dbReference type="Pfam" id="PF13086">
    <property type="entry name" value="AAA_11"/>
    <property type="match status" value="1"/>
</dbReference>
<evidence type="ECO:0000256" key="5">
    <source>
        <dbReference type="ARBA" id="ARBA00022840"/>
    </source>
</evidence>
<dbReference type="InterPro" id="IPR050534">
    <property type="entry name" value="Coronavir_polyprotein_1ab"/>
</dbReference>
<dbReference type="AlphaFoldDB" id="A0A0K0E2D2"/>
<comment type="similarity">
    <text evidence="1">Belongs to the DNA2/NAM7 helicase family.</text>
</comment>
<dbReference type="STRING" id="6248.A0A0K0E2D2"/>
<feature type="domain" description="DNA2/NAM7 helicase helicase" evidence="6">
    <location>
        <begin position="351"/>
        <end position="579"/>
    </location>
</feature>
<dbReference type="InterPro" id="IPR041679">
    <property type="entry name" value="DNA2/NAM7-like_C"/>
</dbReference>
<dbReference type="InterPro" id="IPR027417">
    <property type="entry name" value="P-loop_NTPase"/>
</dbReference>
<evidence type="ECO:0000259" key="7">
    <source>
        <dbReference type="Pfam" id="PF13087"/>
    </source>
</evidence>
<dbReference type="SUPFAM" id="SSF52540">
    <property type="entry name" value="P-loop containing nucleoside triphosphate hydrolases"/>
    <property type="match status" value="1"/>
</dbReference>
<dbReference type="CDD" id="cd18808">
    <property type="entry name" value="SF1_C_Upf1"/>
    <property type="match status" value="1"/>
</dbReference>
<evidence type="ECO:0000313" key="8">
    <source>
        <dbReference type="WBParaSite" id="SSTP_0000365200.1"/>
    </source>
</evidence>
<dbReference type="GO" id="GO:0016787">
    <property type="term" value="F:hydrolase activity"/>
    <property type="evidence" value="ECO:0007669"/>
    <property type="project" value="UniProtKB-KW"/>
</dbReference>
<dbReference type="Gene3D" id="3.40.50.300">
    <property type="entry name" value="P-loop containing nucleotide triphosphate hydrolases"/>
    <property type="match status" value="2"/>
</dbReference>
<dbReference type="GO" id="GO:0005694">
    <property type="term" value="C:chromosome"/>
    <property type="evidence" value="ECO:0007669"/>
    <property type="project" value="UniProtKB-ARBA"/>
</dbReference>
<name>A0A0K0E2D2_STRER</name>
<dbReference type="GO" id="GO:0005524">
    <property type="term" value="F:ATP binding"/>
    <property type="evidence" value="ECO:0007669"/>
    <property type="project" value="UniProtKB-KW"/>
</dbReference>
<evidence type="ECO:0000256" key="4">
    <source>
        <dbReference type="ARBA" id="ARBA00022806"/>
    </source>
</evidence>
<feature type="domain" description="DNA2/NAM7 helicase-like C-terminal" evidence="7">
    <location>
        <begin position="596"/>
        <end position="784"/>
    </location>
</feature>
<proteinExistence type="inferred from homology"/>
<keyword evidence="4" id="KW-0347">Helicase</keyword>
<keyword evidence="5" id="KW-0067">ATP-binding</keyword>
<dbReference type="PANTHER" id="PTHR43788">
    <property type="entry name" value="DNA2/NAM7 HELICASE FAMILY MEMBER"/>
    <property type="match status" value="1"/>
</dbReference>
<dbReference type="FunFam" id="3.40.50.300:FF:000326">
    <property type="entry name" value="P-loop containing nucleoside triphosphate hydrolase"/>
    <property type="match status" value="1"/>
</dbReference>
<evidence type="ECO:0000256" key="3">
    <source>
        <dbReference type="ARBA" id="ARBA00022801"/>
    </source>
</evidence>
<dbReference type="GO" id="GO:0043139">
    <property type="term" value="F:5'-3' DNA helicase activity"/>
    <property type="evidence" value="ECO:0007669"/>
    <property type="project" value="TreeGrafter"/>
</dbReference>
<dbReference type="InterPro" id="IPR041677">
    <property type="entry name" value="DNA2/NAM7_AAA_11"/>
</dbReference>
<dbReference type="InterPro" id="IPR047187">
    <property type="entry name" value="SF1_C_Upf1"/>
</dbReference>
<protein>
    <submittedName>
        <fullName evidence="8">Regulator of nonsense transcripts 1</fullName>
    </submittedName>
</protein>
<accession>A0A0K0E2D2</accession>
<dbReference type="PANTHER" id="PTHR43788:SF8">
    <property type="entry name" value="DNA-BINDING PROTEIN SMUBP-2"/>
    <property type="match status" value="1"/>
</dbReference>
<dbReference type="Pfam" id="PF13087">
    <property type="entry name" value="AAA_12"/>
    <property type="match status" value="1"/>
</dbReference>
<evidence type="ECO:0000256" key="1">
    <source>
        <dbReference type="ARBA" id="ARBA00007913"/>
    </source>
</evidence>